<evidence type="ECO:0000259" key="11">
    <source>
        <dbReference type="Pfam" id="PF03725"/>
    </source>
</evidence>
<accession>A0A498SJL4</accession>
<dbReference type="InterPro" id="IPR015847">
    <property type="entry name" value="ExoRNase_PH_dom2"/>
</dbReference>
<dbReference type="SUPFAM" id="SSF54211">
    <property type="entry name" value="Ribosomal protein S5 domain 2-like"/>
    <property type="match status" value="1"/>
</dbReference>
<dbReference type="NCBIfam" id="TIGR00293">
    <property type="entry name" value="prefoldin subunit alpha"/>
    <property type="match status" value="1"/>
</dbReference>
<dbReference type="GO" id="GO:0000176">
    <property type="term" value="C:nuclear exosome (RNase complex)"/>
    <property type="evidence" value="ECO:0007669"/>
    <property type="project" value="TreeGrafter"/>
</dbReference>
<proteinExistence type="inferred from homology"/>
<evidence type="ECO:0000256" key="2">
    <source>
        <dbReference type="ARBA" id="ARBA00004496"/>
    </source>
</evidence>
<name>A0A498SJL4_ACAVI</name>
<gene>
    <name evidence="12" type="ORF">NAV_LOCUS6814</name>
</gene>
<keyword evidence="7" id="KW-0694">RNA-binding</keyword>
<comment type="subcellular location">
    <subcellularLocation>
        <location evidence="2">Cytoplasm</location>
    </subcellularLocation>
    <subcellularLocation>
        <location evidence="1">Nucleus</location>
    </subcellularLocation>
</comment>
<comment type="subunit">
    <text evidence="4">Heterohexamer of two PFD-alpha type and four PFD-beta type subunits.</text>
</comment>
<dbReference type="CDD" id="cd11368">
    <property type="entry name" value="RNase_PH_RRP45"/>
    <property type="match status" value="1"/>
</dbReference>
<dbReference type="AlphaFoldDB" id="A0A498SJL4"/>
<dbReference type="SUPFAM" id="SSF55666">
    <property type="entry name" value="Ribonuclease PH domain 2-like"/>
    <property type="match status" value="1"/>
</dbReference>
<protein>
    <recommendedName>
        <fullName evidence="5">Exosome complex component RRP45</fullName>
    </recommendedName>
    <alternativeName>
        <fullName evidence="9">Exosome component 9</fullName>
    </alternativeName>
</protein>
<dbReference type="InterPro" id="IPR027408">
    <property type="entry name" value="PNPase/RNase_PH_dom_sf"/>
</dbReference>
<dbReference type="InterPro" id="IPR033100">
    <property type="entry name" value="Rrp45"/>
</dbReference>
<dbReference type="GO" id="GO:0071035">
    <property type="term" value="P:nuclear polyadenylation-dependent rRNA catabolic process"/>
    <property type="evidence" value="ECO:0007669"/>
    <property type="project" value="TreeGrafter"/>
</dbReference>
<dbReference type="GO" id="GO:0035925">
    <property type="term" value="F:mRNA 3'-UTR AU-rich region binding"/>
    <property type="evidence" value="ECO:0007669"/>
    <property type="project" value="TreeGrafter"/>
</dbReference>
<dbReference type="PANTHER" id="PTHR11097">
    <property type="entry name" value="EXOSOME COMPLEX EXONUCLEASE RIBOSOMAL RNA PROCESSING PROTEIN"/>
    <property type="match status" value="1"/>
</dbReference>
<dbReference type="GO" id="GO:0034475">
    <property type="term" value="P:U4 snRNA 3'-end processing"/>
    <property type="evidence" value="ECO:0007669"/>
    <property type="project" value="TreeGrafter"/>
</dbReference>
<evidence type="ECO:0000313" key="12">
    <source>
        <dbReference type="EMBL" id="VBB32023.1"/>
    </source>
</evidence>
<dbReference type="STRING" id="6277.A0A498SJL4"/>
<dbReference type="Pfam" id="PF03725">
    <property type="entry name" value="RNase_PH_C"/>
    <property type="match status" value="1"/>
</dbReference>
<dbReference type="InterPro" id="IPR009053">
    <property type="entry name" value="Prefoldin"/>
</dbReference>
<dbReference type="GO" id="GO:0034473">
    <property type="term" value="P:U1 snRNA 3'-end processing"/>
    <property type="evidence" value="ECO:0007669"/>
    <property type="project" value="TreeGrafter"/>
</dbReference>
<evidence type="ECO:0000256" key="9">
    <source>
        <dbReference type="ARBA" id="ARBA00032660"/>
    </source>
</evidence>
<feature type="domain" description="Exoribonuclease phosphorolytic" evidence="10">
    <location>
        <begin position="254"/>
        <end position="386"/>
    </location>
</feature>
<dbReference type="GO" id="GO:0000467">
    <property type="term" value="P:exonucleolytic trimming to generate mature 3'-end of 5.8S rRNA from tricistronic rRNA transcript (SSU-rRNA, 5.8S rRNA, LSU-rRNA)"/>
    <property type="evidence" value="ECO:0007669"/>
    <property type="project" value="TreeGrafter"/>
</dbReference>
<evidence type="ECO:0000256" key="3">
    <source>
        <dbReference type="ARBA" id="ARBA00006678"/>
    </source>
</evidence>
<dbReference type="GO" id="GO:0071038">
    <property type="term" value="P:TRAMP-dependent tRNA surveillance pathway"/>
    <property type="evidence" value="ECO:0007669"/>
    <property type="project" value="TreeGrafter"/>
</dbReference>
<comment type="similarity">
    <text evidence="3">Belongs to the RNase PH family.</text>
</comment>
<dbReference type="OrthoDB" id="10264038at2759"/>
<dbReference type="InterPro" id="IPR020568">
    <property type="entry name" value="Ribosomal_Su5_D2-typ_SF"/>
</dbReference>
<dbReference type="SUPFAM" id="SSF46579">
    <property type="entry name" value="Prefoldin"/>
    <property type="match status" value="1"/>
</dbReference>
<dbReference type="InterPro" id="IPR004127">
    <property type="entry name" value="Prefoldin_subunit_alpha"/>
</dbReference>
<dbReference type="GO" id="GO:0000177">
    <property type="term" value="C:cytoplasmic exosome (RNase complex)"/>
    <property type="evidence" value="ECO:0007669"/>
    <property type="project" value="TreeGrafter"/>
</dbReference>
<keyword evidence="8" id="KW-0539">Nucleus</keyword>
<evidence type="ECO:0000256" key="4">
    <source>
        <dbReference type="ARBA" id="ARBA00011695"/>
    </source>
</evidence>
<keyword evidence="6" id="KW-0963">Cytoplasm</keyword>
<keyword evidence="13" id="KW-1185">Reference proteome</keyword>
<evidence type="ECO:0000256" key="1">
    <source>
        <dbReference type="ARBA" id="ARBA00004123"/>
    </source>
</evidence>
<dbReference type="Gene3D" id="3.30.230.70">
    <property type="entry name" value="GHMP Kinase, N-terminal domain"/>
    <property type="match status" value="1"/>
</dbReference>
<dbReference type="EMBL" id="UPTC01001502">
    <property type="protein sequence ID" value="VBB32023.1"/>
    <property type="molecule type" value="Genomic_DNA"/>
</dbReference>
<dbReference type="CDD" id="cd23157">
    <property type="entry name" value="Prefoldin_5"/>
    <property type="match status" value="1"/>
</dbReference>
<dbReference type="Gene3D" id="1.10.287.370">
    <property type="match status" value="1"/>
</dbReference>
<dbReference type="GO" id="GO:0016075">
    <property type="term" value="P:rRNA catabolic process"/>
    <property type="evidence" value="ECO:0007669"/>
    <property type="project" value="TreeGrafter"/>
</dbReference>
<dbReference type="Pfam" id="PF02996">
    <property type="entry name" value="Prefoldin"/>
    <property type="match status" value="1"/>
</dbReference>
<evidence type="ECO:0000259" key="10">
    <source>
        <dbReference type="Pfam" id="PF01138"/>
    </source>
</evidence>
<evidence type="ECO:0000256" key="8">
    <source>
        <dbReference type="ARBA" id="ARBA00023242"/>
    </source>
</evidence>
<evidence type="ECO:0000313" key="13">
    <source>
        <dbReference type="Proteomes" id="UP000276991"/>
    </source>
</evidence>
<dbReference type="InterPro" id="IPR001247">
    <property type="entry name" value="ExoRNase_PH_dom1"/>
</dbReference>
<feature type="domain" description="Exoribonuclease phosphorolytic" evidence="11">
    <location>
        <begin position="404"/>
        <end position="470"/>
    </location>
</feature>
<dbReference type="GO" id="GO:0034476">
    <property type="term" value="P:U5 snRNA 3'-end processing"/>
    <property type="evidence" value="ECO:0007669"/>
    <property type="project" value="TreeGrafter"/>
</dbReference>
<evidence type="ECO:0000256" key="5">
    <source>
        <dbReference type="ARBA" id="ARBA00019572"/>
    </source>
</evidence>
<dbReference type="PANTHER" id="PTHR11097:SF14">
    <property type="entry name" value="EXOSOME COMPLEX COMPONENT RRP45"/>
    <property type="match status" value="1"/>
</dbReference>
<organism evidence="12 13">
    <name type="scientific">Acanthocheilonema viteae</name>
    <name type="common">Filarial nematode worm</name>
    <name type="synonym">Dipetalonema viteae</name>
    <dbReference type="NCBI Taxonomy" id="6277"/>
    <lineage>
        <taxon>Eukaryota</taxon>
        <taxon>Metazoa</taxon>
        <taxon>Ecdysozoa</taxon>
        <taxon>Nematoda</taxon>
        <taxon>Chromadorea</taxon>
        <taxon>Rhabditida</taxon>
        <taxon>Spirurina</taxon>
        <taxon>Spiruromorpha</taxon>
        <taxon>Filarioidea</taxon>
        <taxon>Onchocercidae</taxon>
        <taxon>Acanthocheilonema</taxon>
    </lineage>
</organism>
<dbReference type="Pfam" id="PF01138">
    <property type="entry name" value="RNase_PH"/>
    <property type="match status" value="1"/>
</dbReference>
<evidence type="ECO:0000256" key="6">
    <source>
        <dbReference type="ARBA" id="ARBA00022490"/>
    </source>
</evidence>
<reference evidence="12 13" key="1">
    <citation type="submission" date="2018-08" db="EMBL/GenBank/DDBJ databases">
        <authorList>
            <person name="Laetsch R D."/>
            <person name="Stevens L."/>
            <person name="Kumar S."/>
            <person name="Blaxter L. M."/>
        </authorList>
    </citation>
    <scope>NUCLEOTIDE SEQUENCE [LARGE SCALE GENOMIC DNA]</scope>
</reference>
<dbReference type="InterPro" id="IPR036345">
    <property type="entry name" value="ExoRNase_PH_dom2_sf"/>
</dbReference>
<dbReference type="InterPro" id="IPR050590">
    <property type="entry name" value="Exosome_comp_Rrp42_subfam"/>
</dbReference>
<evidence type="ECO:0000256" key="7">
    <source>
        <dbReference type="ARBA" id="ARBA00022884"/>
    </source>
</evidence>
<dbReference type="GO" id="GO:0071028">
    <property type="term" value="P:nuclear mRNA surveillance"/>
    <property type="evidence" value="ECO:0007669"/>
    <property type="project" value="TreeGrafter"/>
</dbReference>
<dbReference type="Proteomes" id="UP000276991">
    <property type="component" value="Unassembled WGS sequence"/>
</dbReference>
<sequence>MYSIIQVTMNSWRVHIHQKYIRHKTTQNTLTSTYTCSSTEAYIIDLTSPPAFQSHLAKKHVFFQIARSVAYNDYATQDLHKEECWTNIAMEVSSEKQAIPIADLGVDQLTYFQRQIDQEISFLTESLKELKIFESKFIASEESVMNAAKVSSDGEILVPLTESASLLFLMYIPAKIADPKNHLIEIGTGYFVEMSTEKAVDYFRRKQTFLKKQMEVIEGVLPEKYRARNAIVDNLQKKINVYCSQRIDGRKCDEFREVKVIVGSELGSCLVMLGETKISAQVSCSLVEPSTTRGNMGTVDVQVNMSPMASPDYEDGRLGLKGLELMRILELLYRNCGVVDLESLCLRTFKQVWQIRIDVHVLASDGSLVDCACIASLTALAHFRRPDVSHGNDEKIPISLNIYHMPICVTFGIISDGQNIIDPTDKEEQCLRGSLIVAANKRHEICALHQSGNFLLSEQLIVQCVDRAIQRAIDVSELINSVIADDNLKRSNRQQVNGFSELIKLNVLTSHRCEPNELIAPAVKIDALGSIPSIEEIVTIGDNQMQIDSDSKVTRQRNDEDIKLVEQVQSITSLNESKRQENKNPRDLEEVDELLQGIEEEYGLSG</sequence>